<keyword evidence="3" id="KW-1185">Reference proteome</keyword>
<evidence type="ECO:0000313" key="2">
    <source>
        <dbReference type="EnsemblMetazoa" id="GAUT035870-PA"/>
    </source>
</evidence>
<organism evidence="2 3">
    <name type="scientific">Glossina austeni</name>
    <name type="common">Savannah tsetse fly</name>
    <dbReference type="NCBI Taxonomy" id="7395"/>
    <lineage>
        <taxon>Eukaryota</taxon>
        <taxon>Metazoa</taxon>
        <taxon>Ecdysozoa</taxon>
        <taxon>Arthropoda</taxon>
        <taxon>Hexapoda</taxon>
        <taxon>Insecta</taxon>
        <taxon>Pterygota</taxon>
        <taxon>Neoptera</taxon>
        <taxon>Endopterygota</taxon>
        <taxon>Diptera</taxon>
        <taxon>Brachycera</taxon>
        <taxon>Muscomorpha</taxon>
        <taxon>Hippoboscoidea</taxon>
        <taxon>Glossinidae</taxon>
        <taxon>Glossina</taxon>
    </lineage>
</organism>
<evidence type="ECO:0000256" key="1">
    <source>
        <dbReference type="SAM" id="Phobius"/>
    </source>
</evidence>
<accession>A0A1A9VFT7</accession>
<keyword evidence="1" id="KW-1133">Transmembrane helix</keyword>
<reference evidence="2" key="1">
    <citation type="submission" date="2020-05" db="UniProtKB">
        <authorList>
            <consortium name="EnsemblMetazoa"/>
        </authorList>
    </citation>
    <scope>IDENTIFICATION</scope>
    <source>
        <strain evidence="2">TTRI</strain>
    </source>
</reference>
<keyword evidence="1" id="KW-0472">Membrane</keyword>
<evidence type="ECO:0000313" key="3">
    <source>
        <dbReference type="Proteomes" id="UP000078200"/>
    </source>
</evidence>
<dbReference type="VEuPathDB" id="VectorBase:GAUT035870"/>
<feature type="transmembrane region" description="Helical" evidence="1">
    <location>
        <begin position="7"/>
        <end position="28"/>
    </location>
</feature>
<dbReference type="Proteomes" id="UP000078200">
    <property type="component" value="Unassembled WGS sequence"/>
</dbReference>
<sequence>MATIRHLVNFLYTILIIGLILGNNTPILDSLAVPSKSTDGKFHIFELELYIHNNKLDGPRICANGKMSEKRFQLWQSTNYTEKAVLISREILQKSPQSTKSISACDPKKRFCAFEEMKFALIESIIDV</sequence>
<protein>
    <submittedName>
        <fullName evidence="2">Uncharacterized protein</fullName>
    </submittedName>
</protein>
<name>A0A1A9VFT7_GLOAU</name>
<dbReference type="AlphaFoldDB" id="A0A1A9VFT7"/>
<keyword evidence="1" id="KW-0812">Transmembrane</keyword>
<proteinExistence type="predicted"/>
<dbReference type="EnsemblMetazoa" id="GAUT035870-RA">
    <property type="protein sequence ID" value="GAUT035870-PA"/>
    <property type="gene ID" value="GAUT035870"/>
</dbReference>